<sequence>MPLNKISRHWHLVWQGSSIGPYSYNTLRCYNNQNQHMRIIRLYPRKGVNVPRKHTDNVYICIDRDQSSYLFRMIIYILSTT</sequence>
<keyword evidence="2" id="KW-1185">Reference proteome</keyword>
<dbReference type="EMBL" id="LR026993">
    <property type="protein sequence ID" value="VDB95048.1"/>
    <property type="molecule type" value="Genomic_DNA"/>
</dbReference>
<evidence type="ECO:0000313" key="1">
    <source>
        <dbReference type="EMBL" id="VDB95048.1"/>
    </source>
</evidence>
<proteinExistence type="predicted"/>
<dbReference type="AlphaFoldDB" id="A0A9X9QGF7"/>
<gene>
    <name evidence="1" type="ORF">BGT96224V316_LOCUS8103</name>
</gene>
<name>A0A9X9QGF7_BLUGR</name>
<dbReference type="Proteomes" id="UP000324639">
    <property type="component" value="Chromosome Bgt_-10"/>
</dbReference>
<accession>A0A9X9QGF7</accession>
<reference evidence="1 2" key="1">
    <citation type="submission" date="2018-08" db="EMBL/GenBank/DDBJ databases">
        <authorList>
            <person name="Muller C M."/>
        </authorList>
    </citation>
    <scope>NUCLEOTIDE SEQUENCE [LARGE SCALE GENOMIC DNA]</scope>
</reference>
<evidence type="ECO:0000313" key="2">
    <source>
        <dbReference type="Proteomes" id="UP000324639"/>
    </source>
</evidence>
<protein>
    <submittedName>
        <fullName evidence="1">Bgt-50904</fullName>
    </submittedName>
</protein>
<organism evidence="1 2">
    <name type="scientific">Blumeria graminis f. sp. tritici</name>
    <dbReference type="NCBI Taxonomy" id="62690"/>
    <lineage>
        <taxon>Eukaryota</taxon>
        <taxon>Fungi</taxon>
        <taxon>Dikarya</taxon>
        <taxon>Ascomycota</taxon>
        <taxon>Pezizomycotina</taxon>
        <taxon>Leotiomycetes</taxon>
        <taxon>Erysiphales</taxon>
        <taxon>Erysiphaceae</taxon>
        <taxon>Blumeria</taxon>
    </lineage>
</organism>